<keyword evidence="3" id="KW-0255">Endonuclease</keyword>
<feature type="non-terminal residue" evidence="3">
    <location>
        <position position="1"/>
    </location>
</feature>
<protein>
    <submittedName>
        <fullName evidence="3">HNH endonuclease</fullName>
    </submittedName>
</protein>
<keyword evidence="3" id="KW-0378">Hydrolase</keyword>
<evidence type="ECO:0000256" key="1">
    <source>
        <dbReference type="SAM" id="MobiDB-lite"/>
    </source>
</evidence>
<evidence type="ECO:0000313" key="4">
    <source>
        <dbReference type="Proteomes" id="UP000236318"/>
    </source>
</evidence>
<dbReference type="Proteomes" id="UP000236318">
    <property type="component" value="Unassembled WGS sequence"/>
</dbReference>
<name>A0A2K4Y758_9MYCO</name>
<reference evidence="3" key="1">
    <citation type="submission" date="2018-01" db="EMBL/GenBank/DDBJ databases">
        <authorList>
            <consortium name="Urmite Genomes"/>
        </authorList>
    </citation>
    <scope>NUCLEOTIDE SEQUENCE [LARGE SCALE GENOMIC DNA]</scope>
    <source>
        <strain evidence="3">AFP003</strain>
    </source>
</reference>
<evidence type="ECO:0000259" key="2">
    <source>
        <dbReference type="Pfam" id="PF02720"/>
    </source>
</evidence>
<dbReference type="Pfam" id="PF02720">
    <property type="entry name" value="DUF222"/>
    <property type="match status" value="1"/>
</dbReference>
<comment type="caution">
    <text evidence="3">The sequence shown here is derived from an EMBL/GenBank/DDBJ whole genome shotgun (WGS) entry which is preliminary data.</text>
</comment>
<organism evidence="3 4">
    <name type="scientific">Mycobacterium ahvazicum</name>
    <dbReference type="NCBI Taxonomy" id="1964395"/>
    <lineage>
        <taxon>Bacteria</taxon>
        <taxon>Bacillati</taxon>
        <taxon>Actinomycetota</taxon>
        <taxon>Actinomycetes</taxon>
        <taxon>Mycobacteriales</taxon>
        <taxon>Mycobacteriaceae</taxon>
        <taxon>Mycobacterium</taxon>
        <taxon>Mycobacterium simiae complex</taxon>
    </lineage>
</organism>
<sequence>LLDPDGNYTDTDRARRRGLTLGPQQLDGMSALSGWLTPEARASLEAVLAKLAAPGMCNPDDDTPCVDGAPTQDAIDHDPRSPAQRHHDGLNAALRAVLASGELGQHNGLPATIIVSTTLQELEAAAGHAITGGGSWLPISDVIRLARHAHHYLTLFDERKPVVLYHA</sequence>
<keyword evidence="4" id="KW-1185">Reference proteome</keyword>
<dbReference type="InterPro" id="IPR003870">
    <property type="entry name" value="DUF222"/>
</dbReference>
<accession>A0A2K4Y758</accession>
<feature type="region of interest" description="Disordered" evidence="1">
    <location>
        <begin position="1"/>
        <end position="22"/>
    </location>
</feature>
<dbReference type="AlphaFoldDB" id="A0A2K4Y758"/>
<proteinExistence type="predicted"/>
<feature type="domain" description="DUF222" evidence="2">
    <location>
        <begin position="2"/>
        <end position="166"/>
    </location>
</feature>
<dbReference type="GO" id="GO:0004519">
    <property type="term" value="F:endonuclease activity"/>
    <property type="evidence" value="ECO:0007669"/>
    <property type="project" value="UniProtKB-KW"/>
</dbReference>
<gene>
    <name evidence="3" type="ORF">MAAFP003_1253</name>
</gene>
<keyword evidence="3" id="KW-0540">Nuclease</keyword>
<evidence type="ECO:0000313" key="3">
    <source>
        <dbReference type="EMBL" id="SOX52587.1"/>
    </source>
</evidence>
<dbReference type="EMBL" id="FXEG02000002">
    <property type="protein sequence ID" value="SOX52587.1"/>
    <property type="molecule type" value="Genomic_DNA"/>
</dbReference>